<dbReference type="KEGG" id="bayd:BSPP4475_11160"/>
<keyword evidence="1" id="KW-0812">Transmembrane</keyword>
<dbReference type="Proteomes" id="UP001189619">
    <property type="component" value="Chromosome"/>
</dbReference>
<feature type="transmembrane region" description="Helical" evidence="1">
    <location>
        <begin position="20"/>
        <end position="38"/>
    </location>
</feature>
<dbReference type="EMBL" id="OY569118">
    <property type="protein sequence ID" value="CAJ1002875.1"/>
    <property type="molecule type" value="Genomic_DNA"/>
</dbReference>
<dbReference type="AlphaFoldDB" id="A0AA48M7W8"/>
<keyword evidence="1" id="KW-1133">Transmembrane helix</keyword>
<name>A0AA48M7W8_9BACL</name>
<dbReference type="RefSeq" id="WP_171565005.1">
    <property type="nucleotide sequence ID" value="NZ_JAUSVZ010000004.1"/>
</dbReference>
<evidence type="ECO:0000256" key="1">
    <source>
        <dbReference type="SAM" id="Phobius"/>
    </source>
</evidence>
<reference evidence="2" key="1">
    <citation type="submission" date="2023-07" db="EMBL/GenBank/DDBJ databases">
        <authorList>
            <person name="Ivanov I."/>
            <person name="Teneva D."/>
            <person name="Stoikov I."/>
        </authorList>
    </citation>
    <scope>NUCLEOTIDE SEQUENCE</scope>
    <source>
        <strain evidence="2">4475</strain>
    </source>
</reference>
<protein>
    <submittedName>
        <fullName evidence="2">CbtB-domain containing protein</fullName>
    </submittedName>
</protein>
<organism evidence="2 3">
    <name type="scientific">Brevibacillus aydinogluensis</name>
    <dbReference type="NCBI Taxonomy" id="927786"/>
    <lineage>
        <taxon>Bacteria</taxon>
        <taxon>Bacillati</taxon>
        <taxon>Bacillota</taxon>
        <taxon>Bacilli</taxon>
        <taxon>Bacillales</taxon>
        <taxon>Paenibacillaceae</taxon>
        <taxon>Brevibacillus</taxon>
    </lineage>
</organism>
<proteinExistence type="predicted"/>
<keyword evidence="1" id="KW-0472">Membrane</keyword>
<evidence type="ECO:0000313" key="3">
    <source>
        <dbReference type="Proteomes" id="UP001189619"/>
    </source>
</evidence>
<gene>
    <name evidence="2" type="ORF">BSPP4475_11160</name>
</gene>
<evidence type="ECO:0000313" key="2">
    <source>
        <dbReference type="EMBL" id="CAJ1002875.1"/>
    </source>
</evidence>
<sequence>MANDFDSRYCRFSRRVEKGIMALIVISVIMLACGELLIEFEPVRAFFVETHWLEGVPGRP</sequence>
<accession>A0AA48M7W8</accession>
<keyword evidence="3" id="KW-1185">Reference proteome</keyword>